<reference evidence="1 2" key="1">
    <citation type="submission" date="2019-03" db="EMBL/GenBank/DDBJ databases">
        <title>Genomic Encyclopedia of Type Strains, Phase IV (KMG-IV): sequencing the most valuable type-strain genomes for metagenomic binning, comparative biology and taxonomic classification.</title>
        <authorList>
            <person name="Goeker M."/>
        </authorList>
    </citation>
    <scope>NUCLEOTIDE SEQUENCE [LARGE SCALE GENOMIC DNA]</scope>
    <source>
        <strain evidence="1 2">DSM 25082</strain>
    </source>
</reference>
<gene>
    <name evidence="1" type="ORF">DFR39_101952</name>
</gene>
<evidence type="ECO:0008006" key="3">
    <source>
        <dbReference type="Google" id="ProtNLM"/>
    </source>
</evidence>
<proteinExistence type="predicted"/>
<dbReference type="Proteomes" id="UP000295357">
    <property type="component" value="Unassembled WGS sequence"/>
</dbReference>
<dbReference type="PROSITE" id="PS51257">
    <property type="entry name" value="PROKAR_LIPOPROTEIN"/>
    <property type="match status" value="1"/>
</dbReference>
<keyword evidence="2" id="KW-1185">Reference proteome</keyword>
<protein>
    <recommendedName>
        <fullName evidence="3">Lipoprotein</fullName>
    </recommendedName>
</protein>
<dbReference type="AlphaFoldDB" id="A0A4R6NEG8"/>
<evidence type="ECO:0000313" key="2">
    <source>
        <dbReference type="Proteomes" id="UP000295357"/>
    </source>
</evidence>
<name>A0A4R6NEG8_9BURK</name>
<comment type="caution">
    <text evidence="1">The sequence shown here is derived from an EMBL/GenBank/DDBJ whole genome shotgun (WGS) entry which is preliminary data.</text>
</comment>
<sequence length="179" mass="19125">MMNKPLAVRPAPRFPGGVRRGVFLLVGLATLLACSPQLDWRELRPDGSGAQVLFPCKPDIDVRPAPSPRGLVVCKAAAQSFSLSWAEVAEPAQVGAALRAMREALAAKLGAPLPEAQTLVVPGMTPQLEAVQLRLQGRDQAARVAVFARGLRVYQLTQLGAGLDEQAWETFLTGLKLLP</sequence>
<evidence type="ECO:0000313" key="1">
    <source>
        <dbReference type="EMBL" id="TDP13475.1"/>
    </source>
</evidence>
<organism evidence="1 2">
    <name type="scientific">Roseateles asaccharophilus</name>
    <dbReference type="NCBI Taxonomy" id="582607"/>
    <lineage>
        <taxon>Bacteria</taxon>
        <taxon>Pseudomonadati</taxon>
        <taxon>Pseudomonadota</taxon>
        <taxon>Betaproteobacteria</taxon>
        <taxon>Burkholderiales</taxon>
        <taxon>Sphaerotilaceae</taxon>
        <taxon>Roseateles</taxon>
    </lineage>
</organism>
<accession>A0A4R6NEG8</accession>
<dbReference type="EMBL" id="SNXE01000001">
    <property type="protein sequence ID" value="TDP13475.1"/>
    <property type="molecule type" value="Genomic_DNA"/>
</dbReference>